<protein>
    <submittedName>
        <fullName evidence="1">Uncharacterized protein</fullName>
    </submittedName>
</protein>
<evidence type="ECO:0000313" key="1">
    <source>
        <dbReference type="EMBL" id="KAJ8048867.1"/>
    </source>
</evidence>
<comment type="caution">
    <text evidence="1">The sequence shown here is derived from an EMBL/GenBank/DDBJ whole genome shotgun (WGS) entry which is preliminary data.</text>
</comment>
<dbReference type="EMBL" id="JAIZAY010000001">
    <property type="protein sequence ID" value="KAJ8048867.1"/>
    <property type="molecule type" value="Genomic_DNA"/>
</dbReference>
<keyword evidence="2" id="KW-1185">Reference proteome</keyword>
<accession>A0A9Q1HGD2</accession>
<evidence type="ECO:0000313" key="2">
    <source>
        <dbReference type="Proteomes" id="UP001152320"/>
    </source>
</evidence>
<dbReference type="AlphaFoldDB" id="A0A9Q1HGD2"/>
<proteinExistence type="predicted"/>
<dbReference type="Proteomes" id="UP001152320">
    <property type="component" value="Chromosome 1"/>
</dbReference>
<name>A0A9Q1HGD2_HOLLE</name>
<gene>
    <name evidence="1" type="ORF">HOLleu_01352</name>
</gene>
<reference evidence="1" key="1">
    <citation type="submission" date="2021-10" db="EMBL/GenBank/DDBJ databases">
        <title>Tropical sea cucumber genome reveals ecological adaptation and Cuvierian tubules defense mechanism.</title>
        <authorList>
            <person name="Chen T."/>
        </authorList>
    </citation>
    <scope>NUCLEOTIDE SEQUENCE</scope>
    <source>
        <strain evidence="1">Nanhai2018</strain>
        <tissue evidence="1">Muscle</tissue>
    </source>
</reference>
<sequence>MCSTLLDETFYNCLLPQFIPPECLSVLKERAVRGKVNSGPPGVGICHLLLQVLPL</sequence>
<organism evidence="1 2">
    <name type="scientific">Holothuria leucospilota</name>
    <name type="common">Black long sea cucumber</name>
    <name type="synonym">Mertensiothuria leucospilota</name>
    <dbReference type="NCBI Taxonomy" id="206669"/>
    <lineage>
        <taxon>Eukaryota</taxon>
        <taxon>Metazoa</taxon>
        <taxon>Echinodermata</taxon>
        <taxon>Eleutherozoa</taxon>
        <taxon>Echinozoa</taxon>
        <taxon>Holothuroidea</taxon>
        <taxon>Aspidochirotacea</taxon>
        <taxon>Aspidochirotida</taxon>
        <taxon>Holothuriidae</taxon>
        <taxon>Holothuria</taxon>
    </lineage>
</organism>